<feature type="region of interest" description="Disordered" evidence="1">
    <location>
        <begin position="42"/>
        <end position="69"/>
    </location>
</feature>
<evidence type="ECO:0000313" key="2">
    <source>
        <dbReference type="EMBL" id="GMH23141.1"/>
    </source>
</evidence>
<dbReference type="AlphaFoldDB" id="A0AAD3T5V8"/>
<organism evidence="2 3">
    <name type="scientific">Nepenthes gracilis</name>
    <name type="common">Slender pitcher plant</name>
    <dbReference type="NCBI Taxonomy" id="150966"/>
    <lineage>
        <taxon>Eukaryota</taxon>
        <taxon>Viridiplantae</taxon>
        <taxon>Streptophyta</taxon>
        <taxon>Embryophyta</taxon>
        <taxon>Tracheophyta</taxon>
        <taxon>Spermatophyta</taxon>
        <taxon>Magnoliopsida</taxon>
        <taxon>eudicotyledons</taxon>
        <taxon>Gunneridae</taxon>
        <taxon>Pentapetalae</taxon>
        <taxon>Caryophyllales</taxon>
        <taxon>Nepenthaceae</taxon>
        <taxon>Nepenthes</taxon>
    </lineage>
</organism>
<feature type="region of interest" description="Disordered" evidence="1">
    <location>
        <begin position="82"/>
        <end position="104"/>
    </location>
</feature>
<gene>
    <name evidence="2" type="ORF">Nepgr_024984</name>
</gene>
<dbReference type="Proteomes" id="UP001279734">
    <property type="component" value="Unassembled WGS sequence"/>
</dbReference>
<accession>A0AAD3T5V8</accession>
<name>A0AAD3T5V8_NEPGR</name>
<comment type="caution">
    <text evidence="2">The sequence shown here is derived from an EMBL/GenBank/DDBJ whole genome shotgun (WGS) entry which is preliminary data.</text>
</comment>
<feature type="compositionally biased region" description="Polar residues" evidence="1">
    <location>
        <begin position="52"/>
        <end position="61"/>
    </location>
</feature>
<proteinExistence type="predicted"/>
<reference evidence="2" key="1">
    <citation type="submission" date="2023-05" db="EMBL/GenBank/DDBJ databases">
        <title>Nepenthes gracilis genome sequencing.</title>
        <authorList>
            <person name="Fukushima K."/>
        </authorList>
    </citation>
    <scope>NUCLEOTIDE SEQUENCE</scope>
    <source>
        <strain evidence="2">SING2019-196</strain>
    </source>
</reference>
<keyword evidence="3" id="KW-1185">Reference proteome</keyword>
<sequence length="104" mass="11302">MDYSIGSYLRGVSKDKKSHTYLYGGRPTLGILRPSRARPCPGGIRGDYLDSAPQNKVSTPTVLGGARRPNNRADMLMSQLSQAARPGTVENSIIETRPPTSAIW</sequence>
<dbReference type="EMBL" id="BSYO01000025">
    <property type="protein sequence ID" value="GMH23141.1"/>
    <property type="molecule type" value="Genomic_DNA"/>
</dbReference>
<evidence type="ECO:0000256" key="1">
    <source>
        <dbReference type="SAM" id="MobiDB-lite"/>
    </source>
</evidence>
<protein>
    <submittedName>
        <fullName evidence="2">Uncharacterized protein</fullName>
    </submittedName>
</protein>
<evidence type="ECO:0000313" key="3">
    <source>
        <dbReference type="Proteomes" id="UP001279734"/>
    </source>
</evidence>